<dbReference type="PANTHER" id="PTHR41335:SF1">
    <property type="entry name" value="MEMBRANE PROTEIN"/>
    <property type="match status" value="1"/>
</dbReference>
<evidence type="ECO:0000259" key="7">
    <source>
        <dbReference type="Pfam" id="PF06305"/>
    </source>
</evidence>
<evidence type="ECO:0000256" key="3">
    <source>
        <dbReference type="ARBA" id="ARBA00022989"/>
    </source>
</evidence>
<keyword evidence="4 6" id="KW-0472">Membrane</keyword>
<keyword evidence="3 6" id="KW-1133">Transmembrane helix</keyword>
<dbReference type="EMBL" id="JAWDIP010000004">
    <property type="protein sequence ID" value="MDY0396845.1"/>
    <property type="molecule type" value="Genomic_DNA"/>
</dbReference>
<dbReference type="Proteomes" id="UP001281447">
    <property type="component" value="Unassembled WGS sequence"/>
</dbReference>
<proteinExistence type="predicted"/>
<evidence type="ECO:0000256" key="4">
    <source>
        <dbReference type="ARBA" id="ARBA00023136"/>
    </source>
</evidence>
<keyword evidence="1" id="KW-1003">Cell membrane</keyword>
<keyword evidence="2 6" id="KW-0812">Transmembrane</keyword>
<evidence type="ECO:0000256" key="1">
    <source>
        <dbReference type="ARBA" id="ARBA00022475"/>
    </source>
</evidence>
<dbReference type="PANTHER" id="PTHR41335">
    <property type="entry name" value="MEMBRANE PROTEIN-RELATED"/>
    <property type="match status" value="1"/>
</dbReference>
<keyword evidence="5" id="KW-0175">Coiled coil</keyword>
<feature type="transmembrane region" description="Helical" evidence="6">
    <location>
        <begin position="40"/>
        <end position="62"/>
    </location>
</feature>
<evidence type="ECO:0000313" key="9">
    <source>
        <dbReference type="Proteomes" id="UP001281447"/>
    </source>
</evidence>
<reference evidence="8 9" key="1">
    <citation type="submission" date="2023-10" db="EMBL/GenBank/DDBJ databases">
        <title>Virgibacillus halophilus 5B73C genome.</title>
        <authorList>
            <person name="Miliotis G."/>
            <person name="Sengupta P."/>
            <person name="Hameed A."/>
            <person name="Chuvochina M."/>
            <person name="Mcdonagh F."/>
            <person name="Simpson A.C."/>
            <person name="Singh N.K."/>
            <person name="Rekha P.D."/>
            <person name="Raman K."/>
            <person name="Hugenholtz P."/>
            <person name="Venkateswaran K."/>
        </authorList>
    </citation>
    <scope>NUCLEOTIDE SEQUENCE [LARGE SCALE GENOMIC DNA]</scope>
    <source>
        <strain evidence="8 9">5B73C</strain>
    </source>
</reference>
<organism evidence="8 9">
    <name type="scientific">Tigheibacillus halophilus</name>
    <dbReference type="NCBI Taxonomy" id="361280"/>
    <lineage>
        <taxon>Bacteria</taxon>
        <taxon>Bacillati</taxon>
        <taxon>Bacillota</taxon>
        <taxon>Bacilli</taxon>
        <taxon>Bacillales</taxon>
        <taxon>Bacillaceae</taxon>
        <taxon>Tigheibacillus</taxon>
    </lineage>
</organism>
<dbReference type="RefSeq" id="WP_390356955.1">
    <property type="nucleotide sequence ID" value="NZ_JBHUIZ010000014.1"/>
</dbReference>
<protein>
    <submittedName>
        <fullName evidence="8">Lipopolysaccharide assembly protein LapA domain-containing protein</fullName>
    </submittedName>
</protein>
<feature type="coiled-coil region" evidence="5">
    <location>
        <begin position="64"/>
        <end position="94"/>
    </location>
</feature>
<sequence length="100" mass="11408">MKGQTYVILAIIFIILIAVFAVTNVSSVEVNYFFWHTESPLILVILFSVLMGVLITAATGMLRMYRLQRKAKALEKENNVLRNTLEKNGLLEENYGKNEQ</sequence>
<keyword evidence="9" id="KW-1185">Reference proteome</keyword>
<comment type="caution">
    <text evidence="8">The sequence shown here is derived from an EMBL/GenBank/DDBJ whole genome shotgun (WGS) entry which is preliminary data.</text>
</comment>
<gene>
    <name evidence="8" type="ORF">RWE15_24285</name>
</gene>
<feature type="transmembrane region" description="Helical" evidence="6">
    <location>
        <begin position="7"/>
        <end position="28"/>
    </location>
</feature>
<evidence type="ECO:0000256" key="5">
    <source>
        <dbReference type="SAM" id="Coils"/>
    </source>
</evidence>
<name>A0ABU5CBY8_9BACI</name>
<evidence type="ECO:0000256" key="2">
    <source>
        <dbReference type="ARBA" id="ARBA00022692"/>
    </source>
</evidence>
<evidence type="ECO:0000256" key="6">
    <source>
        <dbReference type="SAM" id="Phobius"/>
    </source>
</evidence>
<evidence type="ECO:0000313" key="8">
    <source>
        <dbReference type="EMBL" id="MDY0396845.1"/>
    </source>
</evidence>
<accession>A0ABU5CBY8</accession>
<dbReference type="InterPro" id="IPR010445">
    <property type="entry name" value="LapA_dom"/>
</dbReference>
<feature type="domain" description="Lipopolysaccharide assembly protein A" evidence="7">
    <location>
        <begin position="24"/>
        <end position="85"/>
    </location>
</feature>
<dbReference type="Pfam" id="PF06305">
    <property type="entry name" value="LapA_dom"/>
    <property type="match status" value="1"/>
</dbReference>